<dbReference type="Pfam" id="PF07007">
    <property type="entry name" value="LprI"/>
    <property type="match status" value="1"/>
</dbReference>
<evidence type="ECO:0000256" key="1">
    <source>
        <dbReference type="SAM" id="SignalP"/>
    </source>
</evidence>
<sequence>MKKRLLIILACFSSAVIAENGPLDCDNAMNTLEINQCASMALESAEVELAKYLAASFEHNSDDVELIAAIKLAQGDWQAYMSSHCNSVYTQWRDGTIRGVMVISCKTRLTKQRAHELWENFLTYMDSTPPVLPEPSLE</sequence>
<dbReference type="Gene3D" id="1.20.1270.180">
    <property type="match status" value="1"/>
</dbReference>
<feature type="chain" id="PRO_5043918687" evidence="1">
    <location>
        <begin position="19"/>
        <end position="138"/>
    </location>
</feature>
<feature type="domain" description="Lysozyme inhibitor LprI-like N-terminal" evidence="2">
    <location>
        <begin position="25"/>
        <end position="117"/>
    </location>
</feature>
<proteinExistence type="predicted"/>
<organism evidence="3">
    <name type="scientific">bacterium 19PA01SH03</name>
    <dbReference type="NCBI Taxonomy" id="2920705"/>
    <lineage>
        <taxon>Bacteria</taxon>
    </lineage>
</organism>
<reference evidence="3" key="1">
    <citation type="submission" date="2022-03" db="EMBL/GenBank/DDBJ databases">
        <title>Sea Food Isolates.</title>
        <authorList>
            <person name="Li c."/>
        </authorList>
    </citation>
    <scope>NUCLEOTIDE SEQUENCE</scope>
    <source>
        <strain evidence="3">19PA01SH03</strain>
    </source>
</reference>
<feature type="signal peptide" evidence="1">
    <location>
        <begin position="1"/>
        <end position="18"/>
    </location>
</feature>
<keyword evidence="1" id="KW-0732">Signal</keyword>
<dbReference type="AlphaFoldDB" id="A0AAU6SS44"/>
<name>A0AAU6SS44_UNCXX</name>
<dbReference type="InterPro" id="IPR009739">
    <property type="entry name" value="LprI-like_N"/>
</dbReference>
<evidence type="ECO:0000259" key="2">
    <source>
        <dbReference type="Pfam" id="PF07007"/>
    </source>
</evidence>
<evidence type="ECO:0000313" key="3">
    <source>
        <dbReference type="EMBL" id="XAG22777.1"/>
    </source>
</evidence>
<dbReference type="EMBL" id="CP095339">
    <property type="protein sequence ID" value="XAG22777.1"/>
    <property type="molecule type" value="Genomic_DNA"/>
</dbReference>
<protein>
    <submittedName>
        <fullName evidence="3">DUF1311 domain-containing protein</fullName>
    </submittedName>
</protein>
<accession>A0AAU6SS44</accession>
<gene>
    <name evidence="3" type="ORF">MRN70_16510</name>
</gene>